<dbReference type="SMART" id="SM00199">
    <property type="entry name" value="SCY"/>
    <property type="match status" value="1"/>
</dbReference>
<dbReference type="InterPro" id="IPR000827">
    <property type="entry name" value="Chemokine_CC_CS"/>
</dbReference>
<dbReference type="PANTHER" id="PTHR12015:SF209">
    <property type="entry name" value="C-C MOTIF CHEMOKINE 8"/>
    <property type="match status" value="1"/>
</dbReference>
<reference evidence="11" key="1">
    <citation type="submission" date="2025-08" db="UniProtKB">
        <authorList>
            <consortium name="Ensembl"/>
        </authorList>
    </citation>
    <scope>IDENTIFICATION</scope>
</reference>
<dbReference type="GO" id="GO:0048245">
    <property type="term" value="P:eosinophil chemotaxis"/>
    <property type="evidence" value="ECO:0007669"/>
    <property type="project" value="TreeGrafter"/>
</dbReference>
<evidence type="ECO:0000256" key="2">
    <source>
        <dbReference type="ARBA" id="ARBA00010868"/>
    </source>
</evidence>
<proteinExistence type="inferred from homology"/>
<organism evidence="11 12">
    <name type="scientific">Varanus komodoensis</name>
    <name type="common">Komodo dragon</name>
    <dbReference type="NCBI Taxonomy" id="61221"/>
    <lineage>
        <taxon>Eukaryota</taxon>
        <taxon>Metazoa</taxon>
        <taxon>Chordata</taxon>
        <taxon>Craniata</taxon>
        <taxon>Vertebrata</taxon>
        <taxon>Euteleostomi</taxon>
        <taxon>Lepidosauria</taxon>
        <taxon>Squamata</taxon>
        <taxon>Bifurcata</taxon>
        <taxon>Unidentata</taxon>
        <taxon>Episquamata</taxon>
        <taxon>Toxicofera</taxon>
        <taxon>Anguimorpha</taxon>
        <taxon>Paleoanguimorpha</taxon>
        <taxon>Varanoidea</taxon>
        <taxon>Varanidae</taxon>
        <taxon>Varanus</taxon>
    </lineage>
</organism>
<keyword evidence="4 9" id="KW-0202">Cytokine</keyword>
<comment type="similarity">
    <text evidence="2 9">Belongs to the intercrine beta (chemokine CC) family.</text>
</comment>
<dbReference type="GO" id="GO:0061844">
    <property type="term" value="P:antimicrobial humoral immune response mediated by antimicrobial peptide"/>
    <property type="evidence" value="ECO:0007669"/>
    <property type="project" value="TreeGrafter"/>
</dbReference>
<keyword evidence="3 9" id="KW-0145">Chemotaxis</keyword>
<dbReference type="CDD" id="cd00272">
    <property type="entry name" value="Chemokine_CC"/>
    <property type="match status" value="1"/>
</dbReference>
<dbReference type="GO" id="GO:0048020">
    <property type="term" value="F:CCR chemokine receptor binding"/>
    <property type="evidence" value="ECO:0007669"/>
    <property type="project" value="TreeGrafter"/>
</dbReference>
<reference evidence="11" key="2">
    <citation type="submission" date="2025-09" db="UniProtKB">
        <authorList>
            <consortium name="Ensembl"/>
        </authorList>
    </citation>
    <scope>IDENTIFICATION</scope>
</reference>
<dbReference type="InterPro" id="IPR036048">
    <property type="entry name" value="Interleukin_8-like_sf"/>
</dbReference>
<dbReference type="InterPro" id="IPR039809">
    <property type="entry name" value="Chemokine_b/g/d"/>
</dbReference>
<dbReference type="Gene3D" id="2.40.50.40">
    <property type="match status" value="1"/>
</dbReference>
<comment type="subcellular location">
    <subcellularLocation>
        <location evidence="1 9">Secreted</location>
    </subcellularLocation>
</comment>
<evidence type="ECO:0000256" key="9">
    <source>
        <dbReference type="RuleBase" id="RU361150"/>
    </source>
</evidence>
<evidence type="ECO:0000256" key="3">
    <source>
        <dbReference type="ARBA" id="ARBA00022500"/>
    </source>
</evidence>
<keyword evidence="6 9" id="KW-0732">Signal</keyword>
<dbReference type="GO" id="GO:0005615">
    <property type="term" value="C:extracellular space"/>
    <property type="evidence" value="ECO:0007669"/>
    <property type="project" value="UniProtKB-KW"/>
</dbReference>
<feature type="chain" id="PRO_5034719105" description="C-C motif chemokine" evidence="9">
    <location>
        <begin position="24"/>
        <end position="91"/>
    </location>
</feature>
<dbReference type="OMA" id="QVESHHT"/>
<dbReference type="GO" id="GO:0008009">
    <property type="term" value="F:chemokine activity"/>
    <property type="evidence" value="ECO:0007669"/>
    <property type="project" value="InterPro"/>
</dbReference>
<keyword evidence="7" id="KW-1015">Disulfide bond</keyword>
<keyword evidence="5 9" id="KW-0964">Secreted</keyword>
<accession>A0A8D2IT75</accession>
<dbReference type="GO" id="GO:0030335">
    <property type="term" value="P:positive regulation of cell migration"/>
    <property type="evidence" value="ECO:0007669"/>
    <property type="project" value="TreeGrafter"/>
</dbReference>
<evidence type="ECO:0000256" key="6">
    <source>
        <dbReference type="ARBA" id="ARBA00022729"/>
    </source>
</evidence>
<protein>
    <recommendedName>
        <fullName evidence="9">C-C motif chemokine</fullName>
    </recommendedName>
</protein>
<keyword evidence="12" id="KW-1185">Reference proteome</keyword>
<feature type="domain" description="Chemokine interleukin-8-like" evidence="10">
    <location>
        <begin position="30"/>
        <end position="88"/>
    </location>
</feature>
<dbReference type="GO" id="GO:0070098">
    <property type="term" value="P:chemokine-mediated signaling pathway"/>
    <property type="evidence" value="ECO:0007669"/>
    <property type="project" value="TreeGrafter"/>
</dbReference>
<evidence type="ECO:0000313" key="11">
    <source>
        <dbReference type="Ensembl" id="ENSVKKP00000004868.1"/>
    </source>
</evidence>
<evidence type="ECO:0000256" key="4">
    <source>
        <dbReference type="ARBA" id="ARBA00022514"/>
    </source>
</evidence>
<dbReference type="GO" id="GO:0006954">
    <property type="term" value="P:inflammatory response"/>
    <property type="evidence" value="ECO:0007669"/>
    <property type="project" value="UniProtKB-KW"/>
</dbReference>
<evidence type="ECO:0000259" key="10">
    <source>
        <dbReference type="SMART" id="SM00199"/>
    </source>
</evidence>
<sequence>MTPSTAALALLLLAAAACPQSQGQHSKSDPSFCCFEFITKEIPLRKLRSYEFTNFQCAKSAVVLILKNNQRRCADPQATWVKRRLQHLPPN</sequence>
<evidence type="ECO:0000313" key="12">
    <source>
        <dbReference type="Proteomes" id="UP000694545"/>
    </source>
</evidence>
<dbReference type="PANTHER" id="PTHR12015">
    <property type="entry name" value="SMALL INDUCIBLE CYTOKINE A"/>
    <property type="match status" value="1"/>
</dbReference>
<dbReference type="Ensembl" id="ENSVKKT00000005003.1">
    <property type="protein sequence ID" value="ENSVKKP00000004868.1"/>
    <property type="gene ID" value="ENSVKKG00000003617.1"/>
</dbReference>
<dbReference type="InterPro" id="IPR001811">
    <property type="entry name" value="Chemokine_IL8-like_dom"/>
</dbReference>
<evidence type="ECO:0000256" key="1">
    <source>
        <dbReference type="ARBA" id="ARBA00004613"/>
    </source>
</evidence>
<feature type="signal peptide" evidence="9">
    <location>
        <begin position="1"/>
        <end position="23"/>
    </location>
</feature>
<evidence type="ECO:0000256" key="7">
    <source>
        <dbReference type="ARBA" id="ARBA00023157"/>
    </source>
</evidence>
<dbReference type="PROSITE" id="PS00472">
    <property type="entry name" value="SMALL_CYTOKINES_CC"/>
    <property type="match status" value="1"/>
</dbReference>
<dbReference type="Pfam" id="PF00048">
    <property type="entry name" value="IL8"/>
    <property type="match status" value="1"/>
</dbReference>
<evidence type="ECO:0000256" key="8">
    <source>
        <dbReference type="ARBA" id="ARBA00023198"/>
    </source>
</evidence>
<name>A0A8D2IT75_VARKO</name>
<dbReference type="AlphaFoldDB" id="A0A8D2IT75"/>
<dbReference type="SUPFAM" id="SSF54117">
    <property type="entry name" value="Interleukin 8-like chemokines"/>
    <property type="match status" value="1"/>
</dbReference>
<keyword evidence="8" id="KW-0395">Inflammatory response</keyword>
<dbReference type="Proteomes" id="UP000694545">
    <property type="component" value="Unplaced"/>
</dbReference>
<evidence type="ECO:0000256" key="5">
    <source>
        <dbReference type="ARBA" id="ARBA00022525"/>
    </source>
</evidence>